<dbReference type="InterPro" id="IPR005158">
    <property type="entry name" value="BTAD"/>
</dbReference>
<keyword evidence="4" id="KW-0804">Transcription</keyword>
<evidence type="ECO:0000313" key="9">
    <source>
        <dbReference type="Proteomes" id="UP000674234"/>
    </source>
</evidence>
<dbReference type="InterPro" id="IPR019734">
    <property type="entry name" value="TPR_rpt"/>
</dbReference>
<feature type="compositionally biased region" description="Low complexity" evidence="6">
    <location>
        <begin position="246"/>
        <end position="264"/>
    </location>
</feature>
<dbReference type="InterPro" id="IPR036388">
    <property type="entry name" value="WH-like_DNA-bd_sf"/>
</dbReference>
<evidence type="ECO:0000256" key="1">
    <source>
        <dbReference type="ARBA" id="ARBA00005820"/>
    </source>
</evidence>
<feature type="DNA-binding region" description="OmpR/PhoB-type" evidence="5">
    <location>
        <begin position="1"/>
        <end position="90"/>
    </location>
</feature>
<feature type="compositionally biased region" description="Basic and acidic residues" evidence="6">
    <location>
        <begin position="265"/>
        <end position="276"/>
    </location>
</feature>
<dbReference type="SMART" id="SM00028">
    <property type="entry name" value="TPR"/>
    <property type="match status" value="5"/>
</dbReference>
<dbReference type="CDD" id="cd15831">
    <property type="entry name" value="BTAD"/>
    <property type="match status" value="1"/>
</dbReference>
<dbReference type="SUPFAM" id="SSF48452">
    <property type="entry name" value="TPR-like"/>
    <property type="match status" value="3"/>
</dbReference>
<organism evidence="8 9">
    <name type="scientific">Microbispora oryzae</name>
    <dbReference type="NCBI Taxonomy" id="2806554"/>
    <lineage>
        <taxon>Bacteria</taxon>
        <taxon>Bacillati</taxon>
        <taxon>Actinomycetota</taxon>
        <taxon>Actinomycetes</taxon>
        <taxon>Streptosporangiales</taxon>
        <taxon>Streptosporangiaceae</taxon>
        <taxon>Microbispora</taxon>
    </lineage>
</organism>
<dbReference type="GO" id="GO:0006355">
    <property type="term" value="P:regulation of DNA-templated transcription"/>
    <property type="evidence" value="ECO:0007669"/>
    <property type="project" value="InterPro"/>
</dbReference>
<dbReference type="GO" id="GO:0003677">
    <property type="term" value="F:DNA binding"/>
    <property type="evidence" value="ECO:0007669"/>
    <property type="project" value="UniProtKB-UniRule"/>
</dbReference>
<dbReference type="SMART" id="SM00862">
    <property type="entry name" value="Trans_reg_C"/>
    <property type="match status" value="1"/>
</dbReference>
<dbReference type="PANTHER" id="PTHR35807">
    <property type="entry name" value="TRANSCRIPTIONAL REGULATOR REDD-RELATED"/>
    <property type="match status" value="1"/>
</dbReference>
<dbReference type="GO" id="GO:0043531">
    <property type="term" value="F:ADP binding"/>
    <property type="evidence" value="ECO:0007669"/>
    <property type="project" value="InterPro"/>
</dbReference>
<evidence type="ECO:0000256" key="6">
    <source>
        <dbReference type="SAM" id="MobiDB-lite"/>
    </source>
</evidence>
<dbReference type="Gene3D" id="1.10.10.10">
    <property type="entry name" value="Winged helix-like DNA-binding domain superfamily/Winged helix DNA-binding domain"/>
    <property type="match status" value="1"/>
</dbReference>
<evidence type="ECO:0000256" key="2">
    <source>
        <dbReference type="ARBA" id="ARBA00023015"/>
    </source>
</evidence>
<dbReference type="Gene3D" id="3.40.50.300">
    <property type="entry name" value="P-loop containing nucleotide triphosphate hydrolases"/>
    <property type="match status" value="1"/>
</dbReference>
<gene>
    <name evidence="8" type="ORF">JOL79_00500</name>
</gene>
<name>A0A940WBA5_9ACTN</name>
<dbReference type="PANTHER" id="PTHR35807:SF1">
    <property type="entry name" value="TRANSCRIPTIONAL REGULATOR REDD"/>
    <property type="match status" value="1"/>
</dbReference>
<dbReference type="PRINTS" id="PR00364">
    <property type="entry name" value="DISEASERSIST"/>
</dbReference>
<comment type="similarity">
    <text evidence="1">Belongs to the AfsR/DnrI/RedD regulatory family.</text>
</comment>
<dbReference type="InterPro" id="IPR027417">
    <property type="entry name" value="P-loop_NTPase"/>
</dbReference>
<comment type="caution">
    <text evidence="8">The sequence shown here is derived from an EMBL/GenBank/DDBJ whole genome shotgun (WGS) entry which is preliminary data.</text>
</comment>
<dbReference type="Pfam" id="PF03704">
    <property type="entry name" value="BTAD"/>
    <property type="match status" value="1"/>
</dbReference>
<dbReference type="Pfam" id="PF13424">
    <property type="entry name" value="TPR_12"/>
    <property type="match status" value="1"/>
</dbReference>
<keyword evidence="2" id="KW-0805">Transcription regulation</keyword>
<evidence type="ECO:0000259" key="7">
    <source>
        <dbReference type="PROSITE" id="PS51755"/>
    </source>
</evidence>
<dbReference type="PROSITE" id="PS51755">
    <property type="entry name" value="OMPR_PHOB"/>
    <property type="match status" value="1"/>
</dbReference>
<dbReference type="SUPFAM" id="SSF46894">
    <property type="entry name" value="C-terminal effector domain of the bipartite response regulators"/>
    <property type="match status" value="1"/>
</dbReference>
<sequence>MRFQVIGAVSISDGDVAVPLTSPRQEQLLCLLVCSRGRTMPAEALTDALWGGRRAGRPGKNLQVLVHRLRRTLGDPGRIRHDRSGYSLVATADEVDAWLFDDLAERGRRALDRGDLEVAATLLAEALALGDGPAYPGLHDIPQLAHAAERIEQERRQVLAARLDAELALGRHIQMIPELVALLAADPLVESSAARLMTALHRAGRRAEALDVYQRTRAVLAGELGVEPGPSLRALHAALLRGEEIPSPAAASPGGEPAEAGEVPEAGKAREAEREAGNAGEARPTDDRAPEEPAQAPALLPPPIGDMTGRDAELGEVIAALARPPVVCVLSGMAGVGKTALAVQAAHALRDSFPGGQLFVNLQGAGGEPVTPHQALGRFLRALGVAGPAVPEGVDERAEVFRGLLSHRRVLVVLDDAADEEQVQPLLPAGDGCAVLITSRGRLTALPAARGVPLGLLDSGAAVELLRAVSGRAEFRRGHPPAEELAALCGRLPLALRIAGARLAARPHWSVPRLVSRLAAEHDRLDELTHGPLSVRAGLALGYSGLAEVPRTLFRRLGLIETPDFAGWVAAALLDSGTRPAEDALESLVEAQLVGYAGVDGVGEPRYRMHDLVRLHAKERAAADDPPGAAEAALGRLAGAYLALAEEAHRREYGGDYTVLHGPGRRWRPDPATADRLLADPGGWLRGERLGLVAAVGQAAAAGLHEVAWDLAMSAVTLFEAQGHFDDWARTARTALDAARRAGDLRGVAAMRYSQGTLEIFRQRYAAARPHFEAALQGFTSVGDRHGQALTLRNSALIERVEGRLESALAAYRRALGMLREVGDRHAEAHVLGSIAQIHVERGDGGEAEPLLRTALRVYRELGDPRGTAQILNRLGGLHLAEGRPADAGRAFQEVLTTARAVGDRIGEAYGLLGLGEAALLDGGLDQAAAHLDAATALAVGLGEPFVAARACLARGRLAAESGEHERAAALLGQAAARFDEIGLPAWHARAVEARRAAEGLASRP</sequence>
<dbReference type="InterPro" id="IPR001867">
    <property type="entry name" value="OmpR/PhoB-type_DNA-bd"/>
</dbReference>
<evidence type="ECO:0000256" key="3">
    <source>
        <dbReference type="ARBA" id="ARBA00023125"/>
    </source>
</evidence>
<dbReference type="Pfam" id="PF00486">
    <property type="entry name" value="Trans_reg_C"/>
    <property type="match status" value="1"/>
</dbReference>
<dbReference type="RefSeq" id="WP_210153589.1">
    <property type="nucleotide sequence ID" value="NZ_JAFCNB010000001.1"/>
</dbReference>
<dbReference type="InterPro" id="IPR002182">
    <property type="entry name" value="NB-ARC"/>
</dbReference>
<evidence type="ECO:0000256" key="4">
    <source>
        <dbReference type="ARBA" id="ARBA00023163"/>
    </source>
</evidence>
<dbReference type="InterPro" id="IPR011990">
    <property type="entry name" value="TPR-like_helical_dom_sf"/>
</dbReference>
<accession>A0A940WBA5</accession>
<evidence type="ECO:0000313" key="8">
    <source>
        <dbReference type="EMBL" id="MBP2702274.1"/>
    </source>
</evidence>
<feature type="region of interest" description="Disordered" evidence="6">
    <location>
        <begin position="246"/>
        <end position="308"/>
    </location>
</feature>
<feature type="domain" description="OmpR/PhoB-type" evidence="7">
    <location>
        <begin position="1"/>
        <end position="90"/>
    </location>
</feature>
<protein>
    <submittedName>
        <fullName evidence="8">Tetratricopeptide repeat protein</fullName>
    </submittedName>
</protein>
<dbReference type="SUPFAM" id="SSF52540">
    <property type="entry name" value="P-loop containing nucleoside triphosphate hydrolases"/>
    <property type="match status" value="1"/>
</dbReference>
<reference evidence="8" key="1">
    <citation type="submission" date="2021-02" db="EMBL/GenBank/DDBJ databases">
        <title>Draft genome sequence of Microbispora sp. RL4-1S isolated from rice leaves in Thailand.</title>
        <authorList>
            <person name="Muangham S."/>
            <person name="Duangmal K."/>
        </authorList>
    </citation>
    <scope>NUCLEOTIDE SEQUENCE</scope>
    <source>
        <strain evidence="8">RL4-1S</strain>
    </source>
</reference>
<dbReference type="InterPro" id="IPR016032">
    <property type="entry name" value="Sig_transdc_resp-reg_C-effctor"/>
</dbReference>
<dbReference type="AlphaFoldDB" id="A0A940WBA5"/>
<dbReference type="SMART" id="SM01043">
    <property type="entry name" value="BTAD"/>
    <property type="match status" value="1"/>
</dbReference>
<keyword evidence="9" id="KW-1185">Reference proteome</keyword>
<evidence type="ECO:0000256" key="5">
    <source>
        <dbReference type="PROSITE-ProRule" id="PRU01091"/>
    </source>
</evidence>
<dbReference type="Gene3D" id="1.25.40.10">
    <property type="entry name" value="Tetratricopeptide repeat domain"/>
    <property type="match status" value="2"/>
</dbReference>
<dbReference type="Pfam" id="PF00931">
    <property type="entry name" value="NB-ARC"/>
    <property type="match status" value="1"/>
</dbReference>
<dbReference type="EMBL" id="JAFCNB010000001">
    <property type="protein sequence ID" value="MBP2702274.1"/>
    <property type="molecule type" value="Genomic_DNA"/>
</dbReference>
<proteinExistence type="inferred from homology"/>
<dbReference type="GO" id="GO:0000160">
    <property type="term" value="P:phosphorelay signal transduction system"/>
    <property type="evidence" value="ECO:0007669"/>
    <property type="project" value="InterPro"/>
</dbReference>
<dbReference type="InterPro" id="IPR051677">
    <property type="entry name" value="AfsR-DnrI-RedD_regulator"/>
</dbReference>
<keyword evidence="3 5" id="KW-0238">DNA-binding</keyword>
<dbReference type="Proteomes" id="UP000674234">
    <property type="component" value="Unassembled WGS sequence"/>
</dbReference>